<dbReference type="OrthoDB" id="268322at2157"/>
<organism evidence="1 2">
    <name type="scientific">Halobiforma nitratireducens JCM 10879</name>
    <dbReference type="NCBI Taxonomy" id="1227454"/>
    <lineage>
        <taxon>Archaea</taxon>
        <taxon>Methanobacteriati</taxon>
        <taxon>Methanobacteriota</taxon>
        <taxon>Stenosarchaea group</taxon>
        <taxon>Halobacteria</taxon>
        <taxon>Halobacteriales</taxon>
        <taxon>Natrialbaceae</taxon>
        <taxon>Halobiforma</taxon>
    </lineage>
</organism>
<comment type="caution">
    <text evidence="1">The sequence shown here is derived from an EMBL/GenBank/DDBJ whole genome shotgun (WGS) entry which is preliminary data.</text>
</comment>
<dbReference type="AlphaFoldDB" id="M0MNH6"/>
<name>M0MNH6_9EURY</name>
<dbReference type="EMBL" id="AOMA01000012">
    <property type="protein sequence ID" value="EMA45985.1"/>
    <property type="molecule type" value="Genomic_DNA"/>
</dbReference>
<evidence type="ECO:0000313" key="2">
    <source>
        <dbReference type="Proteomes" id="UP000011607"/>
    </source>
</evidence>
<reference evidence="1 2" key="1">
    <citation type="journal article" date="2014" name="PLoS Genet.">
        <title>Phylogenetically driven sequencing of extremely halophilic archaea reveals strategies for static and dynamic osmo-response.</title>
        <authorList>
            <person name="Becker E.A."/>
            <person name="Seitzer P.M."/>
            <person name="Tritt A."/>
            <person name="Larsen D."/>
            <person name="Krusor M."/>
            <person name="Yao A.I."/>
            <person name="Wu D."/>
            <person name="Madern D."/>
            <person name="Eisen J.A."/>
            <person name="Darling A.E."/>
            <person name="Facciotti M.T."/>
        </authorList>
    </citation>
    <scope>NUCLEOTIDE SEQUENCE [LARGE SCALE GENOMIC DNA]</scope>
    <source>
        <strain evidence="1 2">JCM 10879</strain>
    </source>
</reference>
<dbReference type="RefSeq" id="WP_006671345.1">
    <property type="nucleotide sequence ID" value="NZ_AOMA01000012.1"/>
</dbReference>
<dbReference type="PATRIC" id="fig|1227454.3.peg.372"/>
<sequence length="69" mass="7806">MPDPARLRDSTQIVLQREALEGLEQSLDDHDQFTVTVFEEGEAHYRIIGSPIEIKEASEYLTRHGVAVP</sequence>
<dbReference type="Proteomes" id="UP000011607">
    <property type="component" value="Unassembled WGS sequence"/>
</dbReference>
<evidence type="ECO:0000313" key="1">
    <source>
        <dbReference type="EMBL" id="EMA45985.1"/>
    </source>
</evidence>
<accession>M0MNH6</accession>
<dbReference type="InterPro" id="IPR056231">
    <property type="entry name" value="VNG_1110C-like"/>
</dbReference>
<keyword evidence="2" id="KW-1185">Reference proteome</keyword>
<gene>
    <name evidence="1" type="ORF">C446_01863</name>
</gene>
<proteinExistence type="predicted"/>
<dbReference type="Pfam" id="PF24397">
    <property type="entry name" value="VNG_1110C"/>
    <property type="match status" value="1"/>
</dbReference>
<dbReference type="STRING" id="1227454.C446_01863"/>
<protein>
    <submittedName>
        <fullName evidence="1">Uncharacterized protein</fullName>
    </submittedName>
</protein>
<dbReference type="eggNOG" id="arCOG04651">
    <property type="taxonomic scope" value="Archaea"/>
</dbReference>